<dbReference type="Pfam" id="PF04294">
    <property type="entry name" value="VanW"/>
    <property type="match status" value="1"/>
</dbReference>
<proteinExistence type="predicted"/>
<keyword evidence="2" id="KW-1185">Reference proteome</keyword>
<dbReference type="Proteomes" id="UP000184035">
    <property type="component" value="Unassembled WGS sequence"/>
</dbReference>
<name>A0A1M4Z502_9CLOT</name>
<dbReference type="InterPro" id="IPR007391">
    <property type="entry name" value="Vancomycin_resist_VanW"/>
</dbReference>
<dbReference type="PANTHER" id="PTHR35788:SF1">
    <property type="entry name" value="EXPORTED PROTEIN"/>
    <property type="match status" value="1"/>
</dbReference>
<reference evidence="1 2" key="1">
    <citation type="submission" date="2016-11" db="EMBL/GenBank/DDBJ databases">
        <authorList>
            <person name="Jaros S."/>
            <person name="Januszkiewicz K."/>
            <person name="Wedrychowicz H."/>
        </authorList>
    </citation>
    <scope>NUCLEOTIDE SEQUENCE [LARGE SCALE GENOMIC DNA]</scope>
    <source>
        <strain evidence="1 2">DSM 2631</strain>
    </source>
</reference>
<protein>
    <submittedName>
        <fullName evidence="1">VanW like protein</fullName>
    </submittedName>
</protein>
<evidence type="ECO:0000313" key="2">
    <source>
        <dbReference type="Proteomes" id="UP000184035"/>
    </source>
</evidence>
<sequence length="112" mass="12904">MRAGIKSVERHNHSMQTSYSPLGLDATVAWGSLDYKFKNTYDFPIYIEGYITKDKNIVFNVYGNKEAMGGKTYELYAQANPNNSKEIRSYLITYQNGIEIKRENIATDVYKK</sequence>
<accession>A0A1M4Z502</accession>
<dbReference type="InterPro" id="IPR052913">
    <property type="entry name" value="Glycopeptide_resist_protein"/>
</dbReference>
<dbReference type="EMBL" id="FQVM01000037">
    <property type="protein sequence ID" value="SHF13121.1"/>
    <property type="molecule type" value="Genomic_DNA"/>
</dbReference>
<evidence type="ECO:0000313" key="1">
    <source>
        <dbReference type="EMBL" id="SHF13121.1"/>
    </source>
</evidence>
<dbReference type="AlphaFoldDB" id="A0A1M4Z502"/>
<dbReference type="PANTHER" id="PTHR35788">
    <property type="entry name" value="EXPORTED PROTEIN-RELATED"/>
    <property type="match status" value="1"/>
</dbReference>
<gene>
    <name evidence="1" type="ORF">SAMN05443638_1379</name>
</gene>
<organism evidence="1 2">
    <name type="scientific">Clostridium fallax</name>
    <dbReference type="NCBI Taxonomy" id="1533"/>
    <lineage>
        <taxon>Bacteria</taxon>
        <taxon>Bacillati</taxon>
        <taxon>Bacillota</taxon>
        <taxon>Clostridia</taxon>
        <taxon>Eubacteriales</taxon>
        <taxon>Clostridiaceae</taxon>
        <taxon>Clostridium</taxon>
    </lineage>
</organism>